<dbReference type="SUPFAM" id="SSF158372">
    <property type="entry name" value="AF1782-like"/>
    <property type="match status" value="1"/>
</dbReference>
<dbReference type="EMBL" id="LKCM01000121">
    <property type="protein sequence ID" value="KPQ43896.1"/>
    <property type="molecule type" value="Genomic_DNA"/>
</dbReference>
<dbReference type="Gene3D" id="1.20.1270.90">
    <property type="entry name" value="AF1782-like"/>
    <property type="match status" value="1"/>
</dbReference>
<dbReference type="InterPro" id="IPR023140">
    <property type="entry name" value="DUF357"/>
</dbReference>
<dbReference type="InterPro" id="IPR036809">
    <property type="entry name" value="AF1782-like_sf"/>
</dbReference>
<comment type="caution">
    <text evidence="2">The sequence shown here is derived from an EMBL/GenBank/DDBJ whole genome shotgun (WGS) entry which is preliminary data.</text>
</comment>
<dbReference type="AlphaFoldDB" id="A0A0P8AB88"/>
<sequence>MKQHAVLPEKVKRYEELLRKALKAFEIAVQENSHLSKVALDYSNMASSYYDDGMHFIKDEDMVNALVCFSYGHAWLDAGVKLGVFKVSDENLFTI</sequence>
<proteinExistence type="predicted"/>
<organism evidence="2 3">
    <name type="scientific">Candidatus Methanoperedens nitratireducens</name>
    <dbReference type="NCBI Taxonomy" id="1392998"/>
    <lineage>
        <taxon>Archaea</taxon>
        <taxon>Methanobacteriati</taxon>
        <taxon>Methanobacteriota</taxon>
        <taxon>Stenosarchaea group</taxon>
        <taxon>Methanomicrobia</taxon>
        <taxon>Methanosarcinales</taxon>
        <taxon>ANME-2 cluster</taxon>
        <taxon>Candidatus Methanoperedentaceae</taxon>
        <taxon>Candidatus Methanoperedens</taxon>
    </lineage>
</organism>
<dbReference type="Proteomes" id="UP000050360">
    <property type="component" value="Unassembled WGS sequence"/>
</dbReference>
<evidence type="ECO:0000313" key="2">
    <source>
        <dbReference type="EMBL" id="KPQ43896.1"/>
    </source>
</evidence>
<reference evidence="2 3" key="1">
    <citation type="submission" date="2015-09" db="EMBL/GenBank/DDBJ databases">
        <title>A metagenomics-based metabolic model of nitrate-dependent anaerobic oxidation of methane by Methanoperedens-like archaea.</title>
        <authorList>
            <person name="Arshad A."/>
            <person name="Speth D.R."/>
            <person name="De Graaf R.M."/>
            <person name="Op Den Camp H.J."/>
            <person name="Jetten M.S."/>
            <person name="Welte C.U."/>
        </authorList>
    </citation>
    <scope>NUCLEOTIDE SEQUENCE [LARGE SCALE GENOMIC DNA]</scope>
</reference>
<gene>
    <name evidence="2" type="ORF">MPEBLZ_01543</name>
</gene>
<dbReference type="Pfam" id="PF04010">
    <property type="entry name" value="DUF357"/>
    <property type="match status" value="1"/>
</dbReference>
<feature type="domain" description="DUF357" evidence="1">
    <location>
        <begin position="13"/>
        <end position="85"/>
    </location>
</feature>
<evidence type="ECO:0000313" key="3">
    <source>
        <dbReference type="Proteomes" id="UP000050360"/>
    </source>
</evidence>
<name>A0A0P8AB88_9EURY</name>
<protein>
    <recommendedName>
        <fullName evidence="1">DUF357 domain-containing protein</fullName>
    </recommendedName>
</protein>
<evidence type="ECO:0000259" key="1">
    <source>
        <dbReference type="Pfam" id="PF04010"/>
    </source>
</evidence>
<accession>A0A0P8AB88</accession>